<evidence type="ECO:0000313" key="8">
    <source>
        <dbReference type="EMBL" id="MFC3659394.1"/>
    </source>
</evidence>
<keyword evidence="2 4" id="KW-0285">Flavoprotein</keyword>
<dbReference type="Gene3D" id="2.40.110.20">
    <property type="match status" value="1"/>
</dbReference>
<evidence type="ECO:0000259" key="7">
    <source>
        <dbReference type="Pfam" id="PF18158"/>
    </source>
</evidence>
<dbReference type="InterPro" id="IPR009100">
    <property type="entry name" value="AcylCoA_DH/oxidase_NM_dom_sf"/>
</dbReference>
<dbReference type="PANTHER" id="PTHR42707">
    <property type="entry name" value="ACYL-COA DEHYDROGENASE"/>
    <property type="match status" value="1"/>
</dbReference>
<dbReference type="Gene3D" id="6.10.250.600">
    <property type="match status" value="1"/>
</dbReference>
<gene>
    <name evidence="8" type="ORF">ACFOM9_04775</name>
</gene>
<reference evidence="9" key="1">
    <citation type="journal article" date="2019" name="Int. J. Syst. Evol. Microbiol.">
        <title>The Global Catalogue of Microorganisms (GCM) 10K type strain sequencing project: providing services to taxonomists for standard genome sequencing and annotation.</title>
        <authorList>
            <consortium name="The Broad Institute Genomics Platform"/>
            <consortium name="The Broad Institute Genome Sequencing Center for Infectious Disease"/>
            <person name="Wu L."/>
            <person name="Ma J."/>
        </authorList>
    </citation>
    <scope>NUCLEOTIDE SEQUENCE [LARGE SCALE GENOMIC DNA]</scope>
    <source>
        <strain evidence="9">KCTC 42211</strain>
    </source>
</reference>
<comment type="similarity">
    <text evidence="1 4">Belongs to the acyl-CoA dehydrogenase family.</text>
</comment>
<dbReference type="InterPro" id="IPR041504">
    <property type="entry name" value="AidB_N"/>
</dbReference>
<keyword evidence="9" id="KW-1185">Reference proteome</keyword>
<evidence type="ECO:0000259" key="6">
    <source>
        <dbReference type="Pfam" id="PF02770"/>
    </source>
</evidence>
<keyword evidence="3 4" id="KW-0274">FAD</keyword>
<dbReference type="Gene3D" id="1.20.140.10">
    <property type="entry name" value="Butyryl-CoA Dehydrogenase, subunit A, domain 3"/>
    <property type="match status" value="1"/>
</dbReference>
<dbReference type="InterPro" id="IPR036250">
    <property type="entry name" value="AcylCo_DH-like_C"/>
</dbReference>
<sequence>MERFRTHTVDNQPPEFGPRDLWRDDVALREAVAREGGGAHADRIARYGVLAGGELYALSFDAHRDRPRLRSHDRLGHRIDSVEFHPSYHRIMAAAVDQGVAGLSWADAAPGAHVARAALCYLHNQAEPGTSCPLTMTHAAVPALRHAPALREWADKVAACRYDPRDVAIGDKPGVTLGMGMTEKQGGSDVRANTTTATPLGGIGDEYALVGHKWFFSAPMSDGFLVLAQAPGGLSCFLLPRRLPDGAKNAFALMRLKDKLGDWSNASAEVEFMEARAWRIGDEGRGIATILQMVMLTRLDCMLGSAAQMRMALAQALHHTAHRIAFGKRLIEQPLMRNVLADLALESEAALVLSMRVARAVDASPGDPREAAFARIATAIGKYWICKRTPAFVNEAQECLGGAGYIEESILPRLYRQAPLNSIWEGSGNIQCLDVLRALGREPGSADALLAELESAAGRNDDYDAAVAALGESLRNPTGESGARLLVERLALALQAATLLRADSPLADAYCSSRLGGAHGLAFGTLPTSIDHGLPIERAWPR</sequence>
<evidence type="ECO:0000256" key="2">
    <source>
        <dbReference type="ARBA" id="ARBA00022630"/>
    </source>
</evidence>
<dbReference type="NCBIfam" id="NF008594">
    <property type="entry name" value="PRK11561.1"/>
    <property type="match status" value="1"/>
</dbReference>
<dbReference type="Pfam" id="PF18158">
    <property type="entry name" value="AidB_N"/>
    <property type="match status" value="1"/>
</dbReference>
<dbReference type="GO" id="GO:0008470">
    <property type="term" value="F:3-methylbutanoyl-CoA dehydrogenase activity"/>
    <property type="evidence" value="ECO:0007669"/>
    <property type="project" value="UniProtKB-EC"/>
</dbReference>
<feature type="domain" description="Acyl-CoA oxidase/dehydrogenase middle" evidence="6">
    <location>
        <begin position="179"/>
        <end position="272"/>
    </location>
</feature>
<dbReference type="InterPro" id="IPR006091">
    <property type="entry name" value="Acyl-CoA_Oxase/DH_mid-dom"/>
</dbReference>
<protein>
    <submittedName>
        <fullName evidence="8">Isovaleryl-CoA dehydrogenase</fullName>
        <ecNumber evidence="8">1.3.8.4</ecNumber>
    </submittedName>
</protein>
<accession>A0ABV7UR19</accession>
<organism evidence="8 9">
    <name type="scientific">Luteimonas notoginsengisoli</name>
    <dbReference type="NCBI Taxonomy" id="1578200"/>
    <lineage>
        <taxon>Bacteria</taxon>
        <taxon>Pseudomonadati</taxon>
        <taxon>Pseudomonadota</taxon>
        <taxon>Gammaproteobacteria</taxon>
        <taxon>Lysobacterales</taxon>
        <taxon>Lysobacteraceae</taxon>
        <taxon>Luteimonas</taxon>
    </lineage>
</organism>
<comment type="caution">
    <text evidence="8">The sequence shown here is derived from an EMBL/GenBank/DDBJ whole genome shotgun (WGS) entry which is preliminary data.</text>
</comment>
<dbReference type="PANTHER" id="PTHR42707:SF3">
    <property type="entry name" value="ACYL-COA DEHYDROGENASE AIDB-RELATED"/>
    <property type="match status" value="1"/>
</dbReference>
<name>A0ABV7UR19_9GAMM</name>
<dbReference type="RefSeq" id="WP_386706697.1">
    <property type="nucleotide sequence ID" value="NZ_JBHRYF010000001.1"/>
</dbReference>
<evidence type="ECO:0000256" key="4">
    <source>
        <dbReference type="RuleBase" id="RU362125"/>
    </source>
</evidence>
<dbReference type="EC" id="1.3.8.4" evidence="8"/>
<dbReference type="InterPro" id="IPR052904">
    <property type="entry name" value="Acyl-CoA_dehydrogenase-like"/>
</dbReference>
<dbReference type="Pfam" id="PF00441">
    <property type="entry name" value="Acyl-CoA_dh_1"/>
    <property type="match status" value="1"/>
</dbReference>
<keyword evidence="4 8" id="KW-0560">Oxidoreductase</keyword>
<dbReference type="InterPro" id="IPR009075">
    <property type="entry name" value="AcylCo_DH/oxidase_C"/>
</dbReference>
<feature type="domain" description="Adaptive response protein AidB N-terminal" evidence="7">
    <location>
        <begin position="11"/>
        <end position="164"/>
    </location>
</feature>
<evidence type="ECO:0000256" key="3">
    <source>
        <dbReference type="ARBA" id="ARBA00022827"/>
    </source>
</evidence>
<dbReference type="Proteomes" id="UP001595724">
    <property type="component" value="Unassembled WGS sequence"/>
</dbReference>
<evidence type="ECO:0000313" key="9">
    <source>
        <dbReference type="Proteomes" id="UP001595724"/>
    </source>
</evidence>
<dbReference type="SUPFAM" id="SSF56645">
    <property type="entry name" value="Acyl-CoA dehydrogenase NM domain-like"/>
    <property type="match status" value="1"/>
</dbReference>
<evidence type="ECO:0000256" key="1">
    <source>
        <dbReference type="ARBA" id="ARBA00009347"/>
    </source>
</evidence>
<proteinExistence type="inferred from homology"/>
<dbReference type="SUPFAM" id="SSF47203">
    <property type="entry name" value="Acyl-CoA dehydrogenase C-terminal domain-like"/>
    <property type="match status" value="1"/>
</dbReference>
<comment type="cofactor">
    <cofactor evidence="4">
        <name>FAD</name>
        <dbReference type="ChEBI" id="CHEBI:57692"/>
    </cofactor>
</comment>
<feature type="domain" description="Acyl-CoA dehydrogenase/oxidase C-terminal" evidence="5">
    <location>
        <begin position="284"/>
        <end position="439"/>
    </location>
</feature>
<evidence type="ECO:0000259" key="5">
    <source>
        <dbReference type="Pfam" id="PF00441"/>
    </source>
</evidence>
<dbReference type="EMBL" id="JBHRYF010000001">
    <property type="protein sequence ID" value="MFC3659394.1"/>
    <property type="molecule type" value="Genomic_DNA"/>
</dbReference>
<dbReference type="Pfam" id="PF02770">
    <property type="entry name" value="Acyl-CoA_dh_M"/>
    <property type="match status" value="1"/>
</dbReference>